<dbReference type="RefSeq" id="WP_119365655.1">
    <property type="nucleotide sequence ID" value="NZ_QXDJ01000001.1"/>
</dbReference>
<name>A0A399J076_9CLOT</name>
<reference evidence="1 2" key="1">
    <citation type="submission" date="2018-08" db="EMBL/GenBank/DDBJ databases">
        <title>Genome of Clostridium chromiireducens C1, DSM12136.</title>
        <authorList>
            <person name="Xing M."/>
            <person name="Wei Y."/>
            <person name="Ang E.L."/>
            <person name="Zhao H."/>
            <person name="Zhang Y."/>
        </authorList>
    </citation>
    <scope>NUCLEOTIDE SEQUENCE [LARGE SCALE GENOMIC DNA]</scope>
    <source>
        <strain evidence="1 2">C1</strain>
    </source>
</reference>
<dbReference type="AlphaFoldDB" id="A0A399J076"/>
<dbReference type="EMBL" id="QXDJ01000001">
    <property type="protein sequence ID" value="RII36336.1"/>
    <property type="molecule type" value="Genomic_DNA"/>
</dbReference>
<sequence length="51" mass="5967">MMPHSRSSISHHLKMLKQVGIVIHIDNLKYHGCNNYDTLNFMTILNNLIFL</sequence>
<gene>
    <name evidence="1" type="ORF">D2A34_02850</name>
</gene>
<comment type="caution">
    <text evidence="1">The sequence shown here is derived from an EMBL/GenBank/DDBJ whole genome shotgun (WGS) entry which is preliminary data.</text>
</comment>
<organism evidence="1 2">
    <name type="scientific">Clostridium chromiireducens</name>
    <dbReference type="NCBI Taxonomy" id="225345"/>
    <lineage>
        <taxon>Bacteria</taxon>
        <taxon>Bacillati</taxon>
        <taxon>Bacillota</taxon>
        <taxon>Clostridia</taxon>
        <taxon>Eubacteriales</taxon>
        <taxon>Clostridiaceae</taxon>
        <taxon>Clostridium</taxon>
    </lineage>
</organism>
<protein>
    <submittedName>
        <fullName evidence="1">ArsR family transcriptional regulator</fullName>
    </submittedName>
</protein>
<accession>A0A399J076</accession>
<evidence type="ECO:0000313" key="2">
    <source>
        <dbReference type="Proteomes" id="UP000265930"/>
    </source>
</evidence>
<dbReference type="Proteomes" id="UP000265930">
    <property type="component" value="Unassembled WGS sequence"/>
</dbReference>
<proteinExistence type="predicted"/>
<evidence type="ECO:0000313" key="1">
    <source>
        <dbReference type="EMBL" id="RII36336.1"/>
    </source>
</evidence>